<dbReference type="AlphaFoldDB" id="A0AA45C5K5"/>
<accession>A0AA45C5K5</accession>
<comment type="caution">
    <text evidence="1">The sequence shown here is derived from an EMBL/GenBank/DDBJ whole genome shotgun (WGS) entry which is preliminary data.</text>
</comment>
<evidence type="ECO:0000313" key="2">
    <source>
        <dbReference type="Proteomes" id="UP000245921"/>
    </source>
</evidence>
<reference evidence="1 2" key="1">
    <citation type="submission" date="2018-05" db="EMBL/GenBank/DDBJ databases">
        <title>Genomic Encyclopedia of Type Strains, Phase IV (KMG-IV): sequencing the most valuable type-strain genomes for metagenomic binning, comparative biology and taxonomic classification.</title>
        <authorList>
            <person name="Goeker M."/>
        </authorList>
    </citation>
    <scope>NUCLEOTIDE SEQUENCE [LARGE SCALE GENOMIC DNA]</scope>
    <source>
        <strain evidence="1 2">DSM 24906</strain>
    </source>
</reference>
<dbReference type="Proteomes" id="UP000245921">
    <property type="component" value="Unassembled WGS sequence"/>
</dbReference>
<evidence type="ECO:0000313" key="1">
    <source>
        <dbReference type="EMBL" id="PWJ89278.1"/>
    </source>
</evidence>
<keyword evidence="2" id="KW-1185">Reference proteome</keyword>
<gene>
    <name evidence="1" type="ORF">C7380_1154</name>
</gene>
<dbReference type="RefSeq" id="WP_158274871.1">
    <property type="nucleotide sequence ID" value="NZ_JAMHJO010000004.1"/>
</dbReference>
<sequence>MKNNFEKDKQYYKFCMYGFFKNLRFFEPFFMLFLKEKGLSFTEIGSLLTNYNKNIL</sequence>
<name>A0AA45C5K5_9BACT</name>
<dbReference type="EMBL" id="QGGI01000015">
    <property type="protein sequence ID" value="PWJ89278.1"/>
    <property type="molecule type" value="Genomic_DNA"/>
</dbReference>
<organism evidence="1 2">
    <name type="scientific">Oceanotoga teriensis</name>
    <dbReference type="NCBI Taxonomy" id="515440"/>
    <lineage>
        <taxon>Bacteria</taxon>
        <taxon>Thermotogati</taxon>
        <taxon>Thermotogota</taxon>
        <taxon>Thermotogae</taxon>
        <taxon>Petrotogales</taxon>
        <taxon>Petrotogaceae</taxon>
        <taxon>Oceanotoga</taxon>
    </lineage>
</organism>
<proteinExistence type="predicted"/>
<protein>
    <submittedName>
        <fullName evidence="1">Uncharacterized protein</fullName>
    </submittedName>
</protein>